<evidence type="ECO:0000256" key="4">
    <source>
        <dbReference type="ARBA" id="ARBA00022692"/>
    </source>
</evidence>
<keyword evidence="2" id="KW-1003">Cell membrane</keyword>
<feature type="transmembrane region" description="Helical" evidence="8">
    <location>
        <begin position="23"/>
        <end position="44"/>
    </location>
</feature>
<evidence type="ECO:0000256" key="5">
    <source>
        <dbReference type="ARBA" id="ARBA00022801"/>
    </source>
</evidence>
<feature type="transmembrane region" description="Helical" evidence="8">
    <location>
        <begin position="105"/>
        <end position="127"/>
    </location>
</feature>
<evidence type="ECO:0008006" key="11">
    <source>
        <dbReference type="Google" id="ProtNLM"/>
    </source>
</evidence>
<accession>A0A1G1VMV7</accession>
<dbReference type="GO" id="GO:0005886">
    <property type="term" value="C:plasma membrane"/>
    <property type="evidence" value="ECO:0007669"/>
    <property type="project" value="UniProtKB-SubCell"/>
</dbReference>
<evidence type="ECO:0000256" key="6">
    <source>
        <dbReference type="ARBA" id="ARBA00022989"/>
    </source>
</evidence>
<sequence>MNMLGSLERKQLRFRIVRQSKKTLSTVLILVVLVLVILPFWTSFQDLLTRLVMRVGWYRALQDVIVPYELRVIGTVLTLFGFPIRVGTAYIEWTKSSGGSEVIYLAWNCIGWQTVVLFGITLLTGLAGAYTRLSKLETLAIGILGTYLINMFRLALVVTVYFWVGRPFGIIFHDYFSNLLTLGWLFFFWWFAYAYVLEESITH</sequence>
<dbReference type="GO" id="GO:0006508">
    <property type="term" value="P:proteolysis"/>
    <property type="evidence" value="ECO:0007669"/>
    <property type="project" value="UniProtKB-KW"/>
</dbReference>
<keyword evidence="7 8" id="KW-0472">Membrane</keyword>
<organism evidence="9 10">
    <name type="scientific">Candidatus Chisholmbacteria bacterium RIFCSPHIGHO2_01_FULL_49_18</name>
    <dbReference type="NCBI Taxonomy" id="1797590"/>
    <lineage>
        <taxon>Bacteria</taxon>
        <taxon>Candidatus Chisholmiibacteriota</taxon>
    </lineage>
</organism>
<protein>
    <recommendedName>
        <fullName evidence="11">Exosortase/archaeosortase family protein</fullName>
    </recommendedName>
</protein>
<keyword evidence="3" id="KW-0645">Protease</keyword>
<dbReference type="AlphaFoldDB" id="A0A1G1VMV7"/>
<proteinExistence type="predicted"/>
<reference evidence="9 10" key="1">
    <citation type="journal article" date="2016" name="Nat. Commun.">
        <title>Thousands of microbial genomes shed light on interconnected biogeochemical processes in an aquifer system.</title>
        <authorList>
            <person name="Anantharaman K."/>
            <person name="Brown C.T."/>
            <person name="Hug L.A."/>
            <person name="Sharon I."/>
            <person name="Castelle C.J."/>
            <person name="Probst A.J."/>
            <person name="Thomas B.C."/>
            <person name="Singh A."/>
            <person name="Wilkins M.J."/>
            <person name="Karaoz U."/>
            <person name="Brodie E.L."/>
            <person name="Williams K.H."/>
            <person name="Hubbard S.S."/>
            <person name="Banfield J.F."/>
        </authorList>
    </citation>
    <scope>NUCLEOTIDE SEQUENCE [LARGE SCALE GENOMIC DNA]</scope>
</reference>
<gene>
    <name evidence="9" type="ORF">A2785_01100</name>
</gene>
<feature type="transmembrane region" description="Helical" evidence="8">
    <location>
        <begin position="176"/>
        <end position="196"/>
    </location>
</feature>
<evidence type="ECO:0000256" key="2">
    <source>
        <dbReference type="ARBA" id="ARBA00022475"/>
    </source>
</evidence>
<keyword evidence="4 8" id="KW-0812">Transmembrane</keyword>
<evidence type="ECO:0000313" key="9">
    <source>
        <dbReference type="EMBL" id="OGY16722.1"/>
    </source>
</evidence>
<dbReference type="NCBIfam" id="TIGR04178">
    <property type="entry name" value="exo_archaeo"/>
    <property type="match status" value="1"/>
</dbReference>
<dbReference type="GO" id="GO:0008233">
    <property type="term" value="F:peptidase activity"/>
    <property type="evidence" value="ECO:0007669"/>
    <property type="project" value="UniProtKB-KW"/>
</dbReference>
<name>A0A1G1VMV7_9BACT</name>
<dbReference type="InterPro" id="IPR026392">
    <property type="entry name" value="Exo/Archaeosortase_dom"/>
</dbReference>
<evidence type="ECO:0000313" key="10">
    <source>
        <dbReference type="Proteomes" id="UP000179069"/>
    </source>
</evidence>
<evidence type="ECO:0000256" key="8">
    <source>
        <dbReference type="SAM" id="Phobius"/>
    </source>
</evidence>
<feature type="transmembrane region" description="Helical" evidence="8">
    <location>
        <begin position="139"/>
        <end position="164"/>
    </location>
</feature>
<feature type="transmembrane region" description="Helical" evidence="8">
    <location>
        <begin position="64"/>
        <end position="84"/>
    </location>
</feature>
<evidence type="ECO:0000256" key="3">
    <source>
        <dbReference type="ARBA" id="ARBA00022670"/>
    </source>
</evidence>
<comment type="subcellular location">
    <subcellularLocation>
        <location evidence="1">Cell membrane</location>
        <topology evidence="1">Multi-pass membrane protein</topology>
    </subcellularLocation>
</comment>
<evidence type="ECO:0000256" key="7">
    <source>
        <dbReference type="ARBA" id="ARBA00023136"/>
    </source>
</evidence>
<keyword evidence="5" id="KW-0378">Hydrolase</keyword>
<keyword evidence="6 8" id="KW-1133">Transmembrane helix</keyword>
<comment type="caution">
    <text evidence="9">The sequence shown here is derived from an EMBL/GenBank/DDBJ whole genome shotgun (WGS) entry which is preliminary data.</text>
</comment>
<dbReference type="Proteomes" id="UP000179069">
    <property type="component" value="Unassembled WGS sequence"/>
</dbReference>
<evidence type="ECO:0000256" key="1">
    <source>
        <dbReference type="ARBA" id="ARBA00004651"/>
    </source>
</evidence>
<dbReference type="EMBL" id="MHCI01000011">
    <property type="protein sequence ID" value="OGY16722.1"/>
    <property type="molecule type" value="Genomic_DNA"/>
</dbReference>